<dbReference type="InterPro" id="IPR018940">
    <property type="entry name" value="EF-1_beta_acid_region_euk"/>
</dbReference>
<dbReference type="SUPFAM" id="SSF47616">
    <property type="entry name" value="GST C-terminal domain-like"/>
    <property type="match status" value="1"/>
</dbReference>
<dbReference type="Pfam" id="PF00736">
    <property type="entry name" value="EF1_GNE"/>
    <property type="match status" value="1"/>
</dbReference>
<dbReference type="PROSITE" id="PS00825">
    <property type="entry name" value="EF1BD_2"/>
    <property type="match status" value="1"/>
</dbReference>
<dbReference type="GO" id="GO:0005853">
    <property type="term" value="C:eukaryotic translation elongation factor 1 complex"/>
    <property type="evidence" value="ECO:0007669"/>
    <property type="project" value="InterPro"/>
</dbReference>
<dbReference type="Pfam" id="PF10587">
    <property type="entry name" value="EF-1_beta_acid"/>
    <property type="match status" value="1"/>
</dbReference>
<accession>A0A1Y2LPX0</accession>
<dbReference type="AlphaFoldDB" id="A0A1Y2LPX0"/>
<dbReference type="InterPro" id="IPR014717">
    <property type="entry name" value="Transl_elong_EF1B/ribsomal_bS6"/>
</dbReference>
<dbReference type="SMART" id="SM01182">
    <property type="entry name" value="EF-1_beta_acid"/>
    <property type="match status" value="1"/>
</dbReference>
<evidence type="ECO:0000259" key="6">
    <source>
        <dbReference type="SMART" id="SM00888"/>
    </source>
</evidence>
<dbReference type="InterPro" id="IPR036219">
    <property type="entry name" value="eEF-1beta-like_sf"/>
</dbReference>
<organism evidence="8 9">
    <name type="scientific">Epicoccum nigrum</name>
    <name type="common">Soil fungus</name>
    <name type="synonym">Epicoccum purpurascens</name>
    <dbReference type="NCBI Taxonomy" id="105696"/>
    <lineage>
        <taxon>Eukaryota</taxon>
        <taxon>Fungi</taxon>
        <taxon>Dikarya</taxon>
        <taxon>Ascomycota</taxon>
        <taxon>Pezizomycotina</taxon>
        <taxon>Dothideomycetes</taxon>
        <taxon>Pleosporomycetidae</taxon>
        <taxon>Pleosporales</taxon>
        <taxon>Pleosporineae</taxon>
        <taxon>Didymellaceae</taxon>
        <taxon>Epicoccum</taxon>
    </lineage>
</organism>
<evidence type="ECO:0000256" key="4">
    <source>
        <dbReference type="RuleBase" id="RU003791"/>
    </source>
</evidence>
<name>A0A1Y2LPX0_EPING</name>
<dbReference type="SMART" id="SM00888">
    <property type="entry name" value="EF1_GNE"/>
    <property type="match status" value="1"/>
</dbReference>
<dbReference type="STRING" id="105696.A0A1Y2LPX0"/>
<dbReference type="OMA" id="YRWYKHI"/>
<sequence length="231" mass="25949">MGFTDFVSDAGLTLLNNWVKTRSYIVGYSPSQADVKVFQQIKQIPAPEKFPYAWRWYNHLLTFEGEFETLPGDPTKEFTAYGPESSELTLNPAGAPEKEAEAEDDDEVDLFGSDDEEDEEAERVKAERLAEYNKKKAGKVKPAAKSIVTLDVKPWDDETNMDELKASVLSIEQDGLVWGGSKLVAVGFGIKKLQINLVIEDDKVSLDELQQKIEEFEDYVQSTDVVAMQKL</sequence>
<evidence type="ECO:0000256" key="2">
    <source>
        <dbReference type="ARBA" id="ARBA00022768"/>
    </source>
</evidence>
<dbReference type="PANTHER" id="PTHR11595">
    <property type="entry name" value="EF-HAND AND COILED-COIL DOMAIN-CONTAINING FAMILY MEMBER"/>
    <property type="match status" value="1"/>
</dbReference>
<dbReference type="FunCoup" id="A0A1Y2LPX0">
    <property type="interactions" value="754"/>
</dbReference>
<gene>
    <name evidence="8" type="ORF">B5807_09689</name>
</gene>
<evidence type="ECO:0000256" key="3">
    <source>
        <dbReference type="ARBA" id="ARBA00022917"/>
    </source>
</evidence>
<comment type="similarity">
    <text evidence="1 4">Belongs to the EF-1-beta/EF-1-delta family.</text>
</comment>
<dbReference type="InterPro" id="IPR049720">
    <property type="entry name" value="EF1B_bsu/dsu"/>
</dbReference>
<evidence type="ECO:0008006" key="10">
    <source>
        <dbReference type="Google" id="ProtNLM"/>
    </source>
</evidence>
<dbReference type="InterPro" id="IPR014038">
    <property type="entry name" value="EF1B_bsu/dsu_GNE"/>
</dbReference>
<dbReference type="InParanoid" id="A0A1Y2LPX0"/>
<feature type="domain" description="Translation elongation factor EF1B beta/delta subunit guanine nucleotide exchange" evidence="6">
    <location>
        <begin position="145"/>
        <end position="231"/>
    </location>
</feature>
<keyword evidence="2 4" id="KW-0251">Elongation factor</keyword>
<dbReference type="FunFam" id="3.30.70.60:FF:000001">
    <property type="entry name" value="Elongation factor 1-beta 1 like"/>
    <property type="match status" value="1"/>
</dbReference>
<dbReference type="GO" id="GO:0003746">
    <property type="term" value="F:translation elongation factor activity"/>
    <property type="evidence" value="ECO:0007669"/>
    <property type="project" value="UniProtKB-KW"/>
</dbReference>
<evidence type="ECO:0000259" key="7">
    <source>
        <dbReference type="SMART" id="SM01182"/>
    </source>
</evidence>
<evidence type="ECO:0000313" key="8">
    <source>
        <dbReference type="EMBL" id="OSS45582.1"/>
    </source>
</evidence>
<evidence type="ECO:0000313" key="9">
    <source>
        <dbReference type="Proteomes" id="UP000193240"/>
    </source>
</evidence>
<dbReference type="Gene3D" id="1.20.1050.130">
    <property type="match status" value="1"/>
</dbReference>
<dbReference type="EMBL" id="KZ107853">
    <property type="protein sequence ID" value="OSS45582.1"/>
    <property type="molecule type" value="Genomic_DNA"/>
</dbReference>
<dbReference type="PROSITE" id="PS00824">
    <property type="entry name" value="EF1BD_1"/>
    <property type="match status" value="1"/>
</dbReference>
<dbReference type="GO" id="GO:0005829">
    <property type="term" value="C:cytosol"/>
    <property type="evidence" value="ECO:0007669"/>
    <property type="project" value="TreeGrafter"/>
</dbReference>
<evidence type="ECO:0000256" key="5">
    <source>
        <dbReference type="SAM" id="MobiDB-lite"/>
    </source>
</evidence>
<dbReference type="Gene3D" id="3.30.70.60">
    <property type="match status" value="1"/>
</dbReference>
<dbReference type="PANTHER" id="PTHR11595:SF21">
    <property type="entry name" value="ELONGATION FACTOR 1-BETA"/>
    <property type="match status" value="1"/>
</dbReference>
<dbReference type="InterPro" id="IPR001326">
    <property type="entry name" value="Transl_elong_EF1B_B/D_CS"/>
</dbReference>
<evidence type="ECO:0000256" key="1">
    <source>
        <dbReference type="ARBA" id="ARBA00007411"/>
    </source>
</evidence>
<dbReference type="InterPro" id="IPR036282">
    <property type="entry name" value="Glutathione-S-Trfase_C_sf"/>
</dbReference>
<reference evidence="8 9" key="1">
    <citation type="journal article" date="2017" name="Genome Announc.">
        <title>Genome sequence of the saprophytic ascomycete Epicoccum nigrum ICMP 19927 strain isolated from New Zealand.</title>
        <authorList>
            <person name="Fokin M."/>
            <person name="Fleetwood D."/>
            <person name="Weir B.S."/>
            <person name="Villas-Boas S.G."/>
        </authorList>
    </citation>
    <scope>NUCLEOTIDE SEQUENCE [LARGE SCALE GENOMIC DNA]</scope>
    <source>
        <strain evidence="8 9">ICMP 19927</strain>
    </source>
</reference>
<proteinExistence type="inferred from homology"/>
<keyword evidence="3 4" id="KW-0648">Protein biosynthesis</keyword>
<dbReference type="SUPFAM" id="SSF54984">
    <property type="entry name" value="eEF-1beta-like"/>
    <property type="match status" value="1"/>
</dbReference>
<dbReference type="CDD" id="cd00292">
    <property type="entry name" value="EF1B"/>
    <property type="match status" value="1"/>
</dbReference>
<keyword evidence="9" id="KW-1185">Reference proteome</keyword>
<feature type="compositionally biased region" description="Acidic residues" evidence="5">
    <location>
        <begin position="100"/>
        <end position="120"/>
    </location>
</feature>
<feature type="region of interest" description="Disordered" evidence="5">
    <location>
        <begin position="81"/>
        <end position="120"/>
    </location>
</feature>
<dbReference type="OrthoDB" id="331763at2759"/>
<feature type="domain" description="Elongation factor 1 beta central acidic region eukaryote" evidence="7">
    <location>
        <begin position="110"/>
        <end position="136"/>
    </location>
</feature>
<dbReference type="Proteomes" id="UP000193240">
    <property type="component" value="Unassembled WGS sequence"/>
</dbReference>
<dbReference type="GO" id="GO:0005085">
    <property type="term" value="F:guanyl-nucleotide exchange factor activity"/>
    <property type="evidence" value="ECO:0007669"/>
    <property type="project" value="TreeGrafter"/>
</dbReference>
<protein>
    <recommendedName>
        <fullName evidence="10">Translation elongation factor EF1B beta/delta subunit guanine nucleotide exchange domain-containing protein</fullName>
    </recommendedName>
</protein>